<keyword evidence="4" id="KW-0378">Hydrolase</keyword>
<dbReference type="GO" id="GO:0051539">
    <property type="term" value="F:4 iron, 4 sulfur cluster binding"/>
    <property type="evidence" value="ECO:0007669"/>
    <property type="project" value="UniProtKB-KW"/>
</dbReference>
<keyword evidence="6" id="KW-0411">Iron-sulfur</keyword>
<dbReference type="PANTHER" id="PTHR33693">
    <property type="entry name" value="TYPE-5 URACIL-DNA GLYCOSYLASE"/>
    <property type="match status" value="1"/>
</dbReference>
<evidence type="ECO:0000256" key="9">
    <source>
        <dbReference type="ARBA" id="ARBA00023887"/>
    </source>
</evidence>
<evidence type="ECO:0000313" key="11">
    <source>
        <dbReference type="EMBL" id="PPQ26058.1"/>
    </source>
</evidence>
<dbReference type="PANTHER" id="PTHR33693:SF3">
    <property type="entry name" value="TYPE-5 URACIL-DNA GLYCOSYLASE"/>
    <property type="match status" value="1"/>
</dbReference>
<accession>A0A2S6MUM9</accession>
<protein>
    <recommendedName>
        <fullName evidence="9">Type-5 uracil-DNA glycosylase</fullName>
    </recommendedName>
</protein>
<comment type="similarity">
    <text evidence="8">Belongs to the uracil-DNA glycosylase (UDG) superfamily. Type 5 (UDGb) family.</text>
</comment>
<dbReference type="GO" id="GO:0033958">
    <property type="term" value="F:DNA-deoxyinosine glycosylase activity"/>
    <property type="evidence" value="ECO:0007669"/>
    <property type="project" value="InterPro"/>
</dbReference>
<sequence length="229" mass="24345">MTRASQGTSQGASQGAYQPAFQAPAPDCRLCPRLAAYRDSNRAANPGWYNGAVPSFGPLDAAFLVVGLAPGVRGANRTGRPFTGDYAGVLLYETLLKYGFAHGSYAADPADGMALRNCRVTNAVRCVPPANLPRPEEIRQCNPFLTREMAAMPQLRVVLALGGVAHKAVLQARGLKASHTPFVHGAVTRLPDGLLLADSYHVSRLNTSTGRLTTPMFQAVISDILAQLT</sequence>
<dbReference type="Gene3D" id="3.40.470.10">
    <property type="entry name" value="Uracil-DNA glycosylase-like domain"/>
    <property type="match status" value="1"/>
</dbReference>
<proteinExistence type="inferred from homology"/>
<feature type="domain" description="Uracil-DNA glycosylase-like" evidence="10">
    <location>
        <begin position="54"/>
        <end position="221"/>
    </location>
</feature>
<organism evidence="11 12">
    <name type="scientific">Rhodopila globiformis</name>
    <name type="common">Rhodopseudomonas globiformis</name>
    <dbReference type="NCBI Taxonomy" id="1071"/>
    <lineage>
        <taxon>Bacteria</taxon>
        <taxon>Pseudomonadati</taxon>
        <taxon>Pseudomonadota</taxon>
        <taxon>Alphaproteobacteria</taxon>
        <taxon>Acetobacterales</taxon>
        <taxon>Acetobacteraceae</taxon>
        <taxon>Rhodopila</taxon>
    </lineage>
</organism>
<keyword evidence="12" id="KW-1185">Reference proteome</keyword>
<keyword evidence="5" id="KW-0408">Iron</keyword>
<evidence type="ECO:0000256" key="3">
    <source>
        <dbReference type="ARBA" id="ARBA00022763"/>
    </source>
</evidence>
<name>A0A2S6MUM9_RHOGL</name>
<dbReference type="Proteomes" id="UP000239724">
    <property type="component" value="Unassembled WGS sequence"/>
</dbReference>
<dbReference type="CDD" id="cd10031">
    <property type="entry name" value="UDG-F5_TTUDGB_like"/>
    <property type="match status" value="1"/>
</dbReference>
<keyword evidence="3" id="KW-0227">DNA damage</keyword>
<gene>
    <name evidence="11" type="ORF">CCS01_31045</name>
</gene>
<dbReference type="InterPro" id="IPR005122">
    <property type="entry name" value="Uracil-DNA_glycosylase-like"/>
</dbReference>
<dbReference type="AlphaFoldDB" id="A0A2S6MUM9"/>
<dbReference type="SMART" id="SM00986">
    <property type="entry name" value="UDG"/>
    <property type="match status" value="1"/>
</dbReference>
<dbReference type="InterPro" id="IPR036895">
    <property type="entry name" value="Uracil-DNA_glycosylase-like_sf"/>
</dbReference>
<evidence type="ECO:0000256" key="8">
    <source>
        <dbReference type="ARBA" id="ARBA00023779"/>
    </source>
</evidence>
<keyword evidence="2" id="KW-0479">Metal-binding</keyword>
<keyword evidence="1" id="KW-0004">4Fe-4S</keyword>
<evidence type="ECO:0000256" key="5">
    <source>
        <dbReference type="ARBA" id="ARBA00023004"/>
    </source>
</evidence>
<evidence type="ECO:0000313" key="12">
    <source>
        <dbReference type="Proteomes" id="UP000239724"/>
    </source>
</evidence>
<dbReference type="GO" id="GO:0004844">
    <property type="term" value="F:uracil DNA N-glycosylase activity"/>
    <property type="evidence" value="ECO:0007669"/>
    <property type="project" value="InterPro"/>
</dbReference>
<evidence type="ECO:0000259" key="10">
    <source>
        <dbReference type="SMART" id="SM00986"/>
    </source>
</evidence>
<dbReference type="InterPro" id="IPR044147">
    <property type="entry name" value="UdgB-like"/>
</dbReference>
<dbReference type="GO" id="GO:0046872">
    <property type="term" value="F:metal ion binding"/>
    <property type="evidence" value="ECO:0007669"/>
    <property type="project" value="UniProtKB-KW"/>
</dbReference>
<dbReference type="EMBL" id="NHRY01000274">
    <property type="protein sequence ID" value="PPQ26058.1"/>
    <property type="molecule type" value="Genomic_DNA"/>
</dbReference>
<dbReference type="GO" id="GO:0006284">
    <property type="term" value="P:base-excision repair"/>
    <property type="evidence" value="ECO:0007669"/>
    <property type="project" value="InterPro"/>
</dbReference>
<dbReference type="SMART" id="SM00987">
    <property type="entry name" value="UreE_C"/>
    <property type="match status" value="1"/>
</dbReference>
<dbReference type="OrthoDB" id="9787663at2"/>
<evidence type="ECO:0000256" key="1">
    <source>
        <dbReference type="ARBA" id="ARBA00022485"/>
    </source>
</evidence>
<reference evidence="11 12" key="1">
    <citation type="journal article" date="2018" name="Arch. Microbiol.">
        <title>New insights into the metabolic potential of the phototrophic purple bacterium Rhodopila globiformis DSM 161(T) from its draft genome sequence and evidence for a vanadium-dependent nitrogenase.</title>
        <authorList>
            <person name="Imhoff J.F."/>
            <person name="Rahn T."/>
            <person name="Kunzel S."/>
            <person name="Neulinger S.C."/>
        </authorList>
    </citation>
    <scope>NUCLEOTIDE SEQUENCE [LARGE SCALE GENOMIC DNA]</scope>
    <source>
        <strain evidence="11 12">DSM 161</strain>
    </source>
</reference>
<dbReference type="InterPro" id="IPR051536">
    <property type="entry name" value="UDG_Type-4/5"/>
</dbReference>
<dbReference type="RefSeq" id="WP_104523066.1">
    <property type="nucleotide sequence ID" value="NZ_NHRY01000274.1"/>
</dbReference>
<evidence type="ECO:0000256" key="4">
    <source>
        <dbReference type="ARBA" id="ARBA00022801"/>
    </source>
</evidence>
<dbReference type="Pfam" id="PF03167">
    <property type="entry name" value="UDG"/>
    <property type="match status" value="1"/>
</dbReference>
<keyword evidence="7" id="KW-0234">DNA repair</keyword>
<evidence type="ECO:0000256" key="7">
    <source>
        <dbReference type="ARBA" id="ARBA00023204"/>
    </source>
</evidence>
<comment type="caution">
    <text evidence="11">The sequence shown here is derived from an EMBL/GenBank/DDBJ whole genome shotgun (WGS) entry which is preliminary data.</text>
</comment>
<dbReference type="SUPFAM" id="SSF52141">
    <property type="entry name" value="Uracil-DNA glycosylase-like"/>
    <property type="match status" value="1"/>
</dbReference>
<evidence type="ECO:0000256" key="2">
    <source>
        <dbReference type="ARBA" id="ARBA00022723"/>
    </source>
</evidence>
<evidence type="ECO:0000256" key="6">
    <source>
        <dbReference type="ARBA" id="ARBA00023014"/>
    </source>
</evidence>